<evidence type="ECO:0000256" key="1">
    <source>
        <dbReference type="ARBA" id="ARBA00004477"/>
    </source>
</evidence>
<accession>M7TMT7</accession>
<protein>
    <recommendedName>
        <fullName evidence="11">Mannosyltransferase</fullName>
        <ecNumber evidence="11">2.4.1.-</ecNumber>
    </recommendedName>
</protein>
<dbReference type="GO" id="GO:0000026">
    <property type="term" value="F:alpha-1,2-mannosyltransferase activity"/>
    <property type="evidence" value="ECO:0007669"/>
    <property type="project" value="TreeGrafter"/>
</dbReference>
<keyword evidence="9 11" id="KW-0472">Membrane</keyword>
<keyword evidence="8 11" id="KW-1133">Transmembrane helix</keyword>
<evidence type="ECO:0000256" key="2">
    <source>
        <dbReference type="ARBA" id="ARBA00004687"/>
    </source>
</evidence>
<dbReference type="KEGG" id="ela:UCREL1_1745"/>
<dbReference type="GO" id="GO:0006506">
    <property type="term" value="P:GPI anchor biosynthetic process"/>
    <property type="evidence" value="ECO:0007669"/>
    <property type="project" value="UniProtKB-KW"/>
</dbReference>
<keyword evidence="12" id="KW-0732">Signal</keyword>
<proteinExistence type="inferred from homology"/>
<evidence type="ECO:0000313" key="14">
    <source>
        <dbReference type="Proteomes" id="UP000012174"/>
    </source>
</evidence>
<keyword evidence="7 11" id="KW-0256">Endoplasmic reticulum</keyword>
<comment type="similarity">
    <text evidence="10">Belongs to the glycosyltransferase 22 family. PIGZ subfamily.</text>
</comment>
<organism evidence="13 14">
    <name type="scientific">Eutypa lata (strain UCR-EL1)</name>
    <name type="common">Grapevine dieback disease fungus</name>
    <name type="synonym">Eutypa armeniacae</name>
    <dbReference type="NCBI Taxonomy" id="1287681"/>
    <lineage>
        <taxon>Eukaryota</taxon>
        <taxon>Fungi</taxon>
        <taxon>Dikarya</taxon>
        <taxon>Ascomycota</taxon>
        <taxon>Pezizomycotina</taxon>
        <taxon>Sordariomycetes</taxon>
        <taxon>Xylariomycetidae</taxon>
        <taxon>Xylariales</taxon>
        <taxon>Diatrypaceae</taxon>
        <taxon>Eutypa</taxon>
    </lineage>
</organism>
<evidence type="ECO:0000256" key="5">
    <source>
        <dbReference type="ARBA" id="ARBA00022679"/>
    </source>
</evidence>
<name>M7TMT7_EUTLA</name>
<evidence type="ECO:0000256" key="12">
    <source>
        <dbReference type="SAM" id="SignalP"/>
    </source>
</evidence>
<keyword evidence="5 13" id="KW-0808">Transferase</keyword>
<evidence type="ECO:0000256" key="9">
    <source>
        <dbReference type="ARBA" id="ARBA00023136"/>
    </source>
</evidence>
<sequence>MWRRTYLLLVIVRLWFAFSPSYLHPDENFQGPEVIAGQIFSYPVRLTWEFTSENPIRSVFPLWPVYGLPMLLLRWLWIGHGNDGEIPPIVVFYTLRVLMFVLSFVLEDWAIHELVQSQRHRRVAVLLVASSYVTWTFQTHTFSNSIETLAVAWSLVLIERILETRQTSSSVLASAILGIVAVFGVFNRITFPAFLLIPGLRLIPHFINRLYSAISGICVLSVFQHQEARFLLPTVPLLLSSIHLPKNDRHMKIWVGAWVVFNTILGLLMGVYHQGGVVPTQVFMSNQPDATQAVWWKTYMPPIWLLDGKNAVLCTQDVPGMEGPALLEHLAGMATCDTPADRRNNLEYKKEPNGTYLVAPRSAAWLDPYLENKGLDGLRFREVWSHSRHFNLDDLDWAADGVWNTLKRVVGRRGLVAWRVTRSCDRPLLRRR</sequence>
<keyword evidence="14" id="KW-1185">Reference proteome</keyword>
<dbReference type="OrthoDB" id="10066429at2759"/>
<dbReference type="GO" id="GO:0005789">
    <property type="term" value="C:endoplasmic reticulum membrane"/>
    <property type="evidence" value="ECO:0007669"/>
    <property type="project" value="UniProtKB-SubCell"/>
</dbReference>
<keyword evidence="6 11" id="KW-0812">Transmembrane</keyword>
<evidence type="ECO:0000256" key="11">
    <source>
        <dbReference type="RuleBase" id="RU363075"/>
    </source>
</evidence>
<feature type="chain" id="PRO_5004085762" description="Mannosyltransferase" evidence="12">
    <location>
        <begin position="18"/>
        <end position="432"/>
    </location>
</feature>
<dbReference type="STRING" id="1287681.M7TMT7"/>
<feature type="transmembrane region" description="Helical" evidence="11">
    <location>
        <begin position="89"/>
        <end position="106"/>
    </location>
</feature>
<evidence type="ECO:0000256" key="8">
    <source>
        <dbReference type="ARBA" id="ARBA00022989"/>
    </source>
</evidence>
<evidence type="ECO:0000256" key="7">
    <source>
        <dbReference type="ARBA" id="ARBA00022824"/>
    </source>
</evidence>
<dbReference type="eggNOG" id="KOG4123">
    <property type="taxonomic scope" value="Eukaryota"/>
</dbReference>
<evidence type="ECO:0000256" key="4">
    <source>
        <dbReference type="ARBA" id="ARBA00022676"/>
    </source>
</evidence>
<keyword evidence="4 11" id="KW-0328">Glycosyltransferase</keyword>
<comment type="pathway">
    <text evidence="2">Glycolipid biosynthesis; glycosylphosphatidylinositol-anchor biosynthesis.</text>
</comment>
<evidence type="ECO:0000256" key="3">
    <source>
        <dbReference type="ARBA" id="ARBA00022502"/>
    </source>
</evidence>
<dbReference type="InterPro" id="IPR005599">
    <property type="entry name" value="GPI_mannosylTrfase"/>
</dbReference>
<feature type="signal peptide" evidence="12">
    <location>
        <begin position="1"/>
        <end position="17"/>
    </location>
</feature>
<evidence type="ECO:0000256" key="10">
    <source>
        <dbReference type="ARBA" id="ARBA00038466"/>
    </source>
</evidence>
<dbReference type="PANTHER" id="PTHR22760">
    <property type="entry name" value="GLYCOSYLTRANSFERASE"/>
    <property type="match status" value="1"/>
</dbReference>
<dbReference type="PANTHER" id="PTHR22760:SF3">
    <property type="entry name" value="GPI MANNOSYLTRANSFERASE 4"/>
    <property type="match status" value="1"/>
</dbReference>
<feature type="transmembrane region" description="Helical" evidence="11">
    <location>
        <begin position="206"/>
        <end position="223"/>
    </location>
</feature>
<feature type="transmembrane region" description="Helical" evidence="11">
    <location>
        <begin position="253"/>
        <end position="272"/>
    </location>
</feature>
<dbReference type="AlphaFoldDB" id="M7TMT7"/>
<feature type="transmembrane region" description="Helical" evidence="11">
    <location>
        <begin position="170"/>
        <end position="186"/>
    </location>
</feature>
<dbReference type="Pfam" id="PF03901">
    <property type="entry name" value="Glyco_transf_22"/>
    <property type="match status" value="2"/>
</dbReference>
<dbReference type="HOGENOM" id="CLU_022957_2_0_1"/>
<keyword evidence="3" id="KW-0337">GPI-anchor biosynthesis</keyword>
<gene>
    <name evidence="13" type="ORF">UCREL1_1745</name>
</gene>
<evidence type="ECO:0000256" key="6">
    <source>
        <dbReference type="ARBA" id="ARBA00022692"/>
    </source>
</evidence>
<dbReference type="EC" id="2.4.1.-" evidence="11"/>
<dbReference type="EMBL" id="KB705677">
    <property type="protein sequence ID" value="EMR71216.1"/>
    <property type="molecule type" value="Genomic_DNA"/>
</dbReference>
<comment type="subcellular location">
    <subcellularLocation>
        <location evidence="1 11">Endoplasmic reticulum membrane</location>
        <topology evidence="1 11">Multi-pass membrane protein</topology>
    </subcellularLocation>
</comment>
<dbReference type="OMA" id="GIMHQNG"/>
<reference evidence="14" key="1">
    <citation type="journal article" date="2013" name="Genome Announc.">
        <title>Draft genome sequence of the grapevine dieback fungus Eutypa lata UCR-EL1.</title>
        <authorList>
            <person name="Blanco-Ulate B."/>
            <person name="Rolshausen P.E."/>
            <person name="Cantu D."/>
        </authorList>
    </citation>
    <scope>NUCLEOTIDE SEQUENCE [LARGE SCALE GENOMIC DNA]</scope>
    <source>
        <strain evidence="14">UCR-EL1</strain>
    </source>
</reference>
<dbReference type="Proteomes" id="UP000012174">
    <property type="component" value="Unassembled WGS sequence"/>
</dbReference>
<evidence type="ECO:0000313" key="13">
    <source>
        <dbReference type="EMBL" id="EMR71216.1"/>
    </source>
</evidence>
<feature type="transmembrane region" description="Helical" evidence="11">
    <location>
        <begin position="58"/>
        <end position="77"/>
    </location>
</feature>